<dbReference type="SUPFAM" id="SSF52540">
    <property type="entry name" value="P-loop containing nucleoside triphosphate hydrolases"/>
    <property type="match status" value="1"/>
</dbReference>
<keyword evidence="11 15" id="KW-1133">Transmembrane helix</keyword>
<feature type="binding site" evidence="15">
    <location>
        <position position="472"/>
    </location>
    <ligand>
        <name>Zn(2+)</name>
        <dbReference type="ChEBI" id="CHEBI:29105"/>
        <note>catalytic</note>
    </ligand>
</feature>
<feature type="active site" evidence="15">
    <location>
        <position position="473"/>
    </location>
</feature>
<comment type="similarity">
    <text evidence="2 15">In the C-terminal section; belongs to the peptidase M41 family.</text>
</comment>
<evidence type="ECO:0000313" key="20">
    <source>
        <dbReference type="Proteomes" id="UP000246278"/>
    </source>
</evidence>
<dbReference type="GO" id="GO:0008270">
    <property type="term" value="F:zinc ion binding"/>
    <property type="evidence" value="ECO:0007669"/>
    <property type="project" value="UniProtKB-UniRule"/>
</dbReference>
<dbReference type="FunFam" id="1.20.58.760:FF:000001">
    <property type="entry name" value="ATP-dependent zinc metalloprotease FtsH"/>
    <property type="match status" value="1"/>
</dbReference>
<keyword evidence="7 15" id="KW-0547">Nucleotide-binding</keyword>
<dbReference type="CDD" id="cd19501">
    <property type="entry name" value="RecA-like_FtsH"/>
    <property type="match status" value="1"/>
</dbReference>
<comment type="cofactor">
    <cofactor evidence="15">
        <name>Zn(2+)</name>
        <dbReference type="ChEBI" id="CHEBI:29105"/>
    </cofactor>
    <text evidence="15">Binds 1 zinc ion per subunit.</text>
</comment>
<dbReference type="SUPFAM" id="SSF140990">
    <property type="entry name" value="FtsH protease domain-like"/>
    <property type="match status" value="1"/>
</dbReference>
<feature type="binding site" evidence="15">
    <location>
        <position position="476"/>
    </location>
    <ligand>
        <name>Zn(2+)</name>
        <dbReference type="ChEBI" id="CHEBI:29105"/>
        <note>catalytic</note>
    </ligand>
</feature>
<dbReference type="Gene3D" id="3.40.50.300">
    <property type="entry name" value="P-loop containing nucleotide triphosphate hydrolases"/>
    <property type="match status" value="1"/>
</dbReference>
<comment type="subcellular location">
    <subcellularLocation>
        <location evidence="15">Cell membrane</location>
        <topology evidence="15">Multi-pass membrane protein</topology>
        <orientation evidence="15">Cytoplasmic side</orientation>
    </subcellularLocation>
    <subcellularLocation>
        <location evidence="1">Membrane</location>
    </subcellularLocation>
</comment>
<dbReference type="RefSeq" id="WP_110022314.1">
    <property type="nucleotide sequence ID" value="NZ_PDNZ01000002.1"/>
</dbReference>
<evidence type="ECO:0000256" key="1">
    <source>
        <dbReference type="ARBA" id="ARBA00004370"/>
    </source>
</evidence>
<dbReference type="InterPro" id="IPR005936">
    <property type="entry name" value="FtsH"/>
</dbReference>
<dbReference type="EMBL" id="PDNZ01000002">
    <property type="protein sequence ID" value="PWW82598.1"/>
    <property type="molecule type" value="Genomic_DNA"/>
</dbReference>
<evidence type="ECO:0000256" key="7">
    <source>
        <dbReference type="ARBA" id="ARBA00022741"/>
    </source>
</evidence>
<keyword evidence="3 15" id="KW-1003">Cell membrane</keyword>
<dbReference type="Pfam" id="PF06480">
    <property type="entry name" value="FtsH_ext"/>
    <property type="match status" value="1"/>
</dbReference>
<dbReference type="HAMAP" id="MF_01458">
    <property type="entry name" value="FtsH"/>
    <property type="match status" value="1"/>
</dbReference>
<dbReference type="InterPro" id="IPR000642">
    <property type="entry name" value="Peptidase_M41"/>
</dbReference>
<dbReference type="FunFam" id="3.40.50.300:FF:000001">
    <property type="entry name" value="ATP-dependent zinc metalloprotease FtsH"/>
    <property type="match status" value="1"/>
</dbReference>
<dbReference type="Pfam" id="PF00004">
    <property type="entry name" value="AAA"/>
    <property type="match status" value="1"/>
</dbReference>
<dbReference type="GO" id="GO:0006508">
    <property type="term" value="P:proteolysis"/>
    <property type="evidence" value="ECO:0007669"/>
    <property type="project" value="UniProtKB-KW"/>
</dbReference>
<dbReference type="GO" id="GO:0004222">
    <property type="term" value="F:metalloendopeptidase activity"/>
    <property type="evidence" value="ECO:0007669"/>
    <property type="project" value="InterPro"/>
</dbReference>
<dbReference type="OrthoDB" id="9809379at2"/>
<keyword evidence="12 15" id="KW-0482">Metalloprotease</keyword>
<dbReference type="AlphaFoldDB" id="A0A317T7U5"/>
<dbReference type="PANTHER" id="PTHR23076:SF97">
    <property type="entry name" value="ATP-DEPENDENT ZINC METALLOPROTEASE YME1L1"/>
    <property type="match status" value="1"/>
</dbReference>
<keyword evidence="13 15" id="KW-0472">Membrane</keyword>
<dbReference type="InterPro" id="IPR027417">
    <property type="entry name" value="P-loop_NTPase"/>
</dbReference>
<dbReference type="GO" id="GO:0030163">
    <property type="term" value="P:protein catabolic process"/>
    <property type="evidence" value="ECO:0007669"/>
    <property type="project" value="UniProtKB-UniRule"/>
</dbReference>
<proteinExistence type="inferred from homology"/>
<dbReference type="SMART" id="SM00382">
    <property type="entry name" value="AAA"/>
    <property type="match status" value="1"/>
</dbReference>
<dbReference type="InterPro" id="IPR003960">
    <property type="entry name" value="ATPase_AAA_CS"/>
</dbReference>
<dbReference type="Gene3D" id="1.10.8.60">
    <property type="match status" value="1"/>
</dbReference>
<sequence length="659" mass="73306">MADKEGKKRQTPNKFKPVKDQTPESGGWFGNGGNAEGSRERFPRILIYIMLFLVFIFVFQRFFVQDDSREISYNEYRKVLGQDQLVSLTIETAPDKSALLRGILKSPATLQLIDGTAMQVDRFFTRIPEFSIEQADILAEKGIEVKVRESANDFNNFLILLAPWLIFAAIYFFIFRRMSMQNGGVQKNIFAFGKSRAKLMSDFDVEITFKDVAGVDEAVEELKETVDFLMSPERYQQIGGKIPKGVLLLGPPGTGKTLLAKAIAGEAKVPFFSISGADFVEMFVGVGAARVRDLFETAKKNAPCIVFIDEIDAVGRSRGAGLGGGHDEREQTLNQLLVEMDGFTTKDNVILIAATNRPDVLDTALLRPGRFDRQITIDKPDIRGRVAILKIHSRKTPLAKDVDIEKIAQSTPGFSGADLANLINEAALLASRGGRKDISVENFEEARDKILMGPERRSMYISDEQKKITAYHESGHVLVAKFTKGSDPIHKVTIIPRGRSLGQTAYLPEEDRYTQDRDNLIAMITYALGGRAAEKLIFNQTSTGAENDIERATEIARKMVRNWGMSEKLGPINYGNGHKEVFLGKDYSHVREYSEETALQIDVEVRNIVMECMENAKRILSEKKNLLDALATALIEKEILNSEEIDAIIEAGGGMAPAS</sequence>
<keyword evidence="10 15" id="KW-0067">ATP-binding</keyword>
<protein>
    <recommendedName>
        <fullName evidence="15">ATP-dependent zinc metalloprotease FtsH</fullName>
        <ecNumber evidence="15">3.4.24.-</ecNumber>
    </recommendedName>
</protein>
<dbReference type="FunFam" id="1.10.8.60:FF:000001">
    <property type="entry name" value="ATP-dependent zinc metalloprotease FtsH"/>
    <property type="match status" value="1"/>
</dbReference>
<keyword evidence="19" id="KW-0131">Cell cycle</keyword>
<dbReference type="EC" id="3.4.24.-" evidence="15"/>
<feature type="region of interest" description="Disordered" evidence="17">
    <location>
        <begin position="1"/>
        <end position="33"/>
    </location>
</feature>
<organism evidence="19 20">
    <name type="scientific">Prosthecochloris marina</name>
    <dbReference type="NCBI Taxonomy" id="2017681"/>
    <lineage>
        <taxon>Bacteria</taxon>
        <taxon>Pseudomonadati</taxon>
        <taxon>Chlorobiota</taxon>
        <taxon>Chlorobiia</taxon>
        <taxon>Chlorobiales</taxon>
        <taxon>Chlorobiaceae</taxon>
        <taxon>Prosthecochloris</taxon>
    </lineage>
</organism>
<dbReference type="Gene3D" id="1.20.58.760">
    <property type="entry name" value="Peptidase M41"/>
    <property type="match status" value="1"/>
</dbReference>
<evidence type="ECO:0000256" key="12">
    <source>
        <dbReference type="ARBA" id="ARBA00023049"/>
    </source>
</evidence>
<evidence type="ECO:0000256" key="5">
    <source>
        <dbReference type="ARBA" id="ARBA00022692"/>
    </source>
</evidence>
<evidence type="ECO:0000256" key="11">
    <source>
        <dbReference type="ARBA" id="ARBA00022989"/>
    </source>
</evidence>
<feature type="binding site" evidence="15">
    <location>
        <begin position="250"/>
        <end position="257"/>
    </location>
    <ligand>
        <name>ATP</name>
        <dbReference type="ChEBI" id="CHEBI:30616"/>
    </ligand>
</feature>
<keyword evidence="20" id="KW-1185">Reference proteome</keyword>
<feature type="domain" description="AAA+ ATPase" evidence="18">
    <location>
        <begin position="242"/>
        <end position="381"/>
    </location>
</feature>
<evidence type="ECO:0000256" key="9">
    <source>
        <dbReference type="ARBA" id="ARBA00022833"/>
    </source>
</evidence>
<dbReference type="InterPro" id="IPR011546">
    <property type="entry name" value="Pept_M41_FtsH_extracell"/>
</dbReference>
<accession>A0A317T7U5</accession>
<name>A0A317T7U5_9CHLB</name>
<evidence type="ECO:0000256" key="13">
    <source>
        <dbReference type="ARBA" id="ARBA00023136"/>
    </source>
</evidence>
<dbReference type="InterPro" id="IPR003959">
    <property type="entry name" value="ATPase_AAA_core"/>
</dbReference>
<comment type="similarity">
    <text evidence="16">Belongs to the AAA ATPase family.</text>
</comment>
<dbReference type="Pfam" id="PF17862">
    <property type="entry name" value="AAA_lid_3"/>
    <property type="match status" value="1"/>
</dbReference>
<dbReference type="NCBIfam" id="TIGR01241">
    <property type="entry name" value="FtsH_fam"/>
    <property type="match status" value="1"/>
</dbReference>
<dbReference type="PANTHER" id="PTHR23076">
    <property type="entry name" value="METALLOPROTEASE M41 FTSH"/>
    <property type="match status" value="1"/>
</dbReference>
<keyword evidence="5 15" id="KW-0812">Transmembrane</keyword>
<dbReference type="PROSITE" id="PS00674">
    <property type="entry name" value="AAA"/>
    <property type="match status" value="1"/>
</dbReference>
<dbReference type="GO" id="GO:0004176">
    <property type="term" value="F:ATP-dependent peptidase activity"/>
    <property type="evidence" value="ECO:0007669"/>
    <property type="project" value="InterPro"/>
</dbReference>
<comment type="subunit">
    <text evidence="15">Homohexamer.</text>
</comment>
<dbReference type="InterPro" id="IPR003593">
    <property type="entry name" value="AAA+_ATPase"/>
</dbReference>
<evidence type="ECO:0000256" key="15">
    <source>
        <dbReference type="HAMAP-Rule" id="MF_01458"/>
    </source>
</evidence>
<dbReference type="Pfam" id="PF01434">
    <property type="entry name" value="Peptidase_M41"/>
    <property type="match status" value="1"/>
</dbReference>
<dbReference type="GO" id="GO:0005524">
    <property type="term" value="F:ATP binding"/>
    <property type="evidence" value="ECO:0007669"/>
    <property type="project" value="UniProtKB-UniRule"/>
</dbReference>
<dbReference type="Proteomes" id="UP000246278">
    <property type="component" value="Unassembled WGS sequence"/>
</dbReference>
<feature type="transmembrane region" description="Helical" evidence="15">
    <location>
        <begin position="157"/>
        <end position="175"/>
    </location>
</feature>
<keyword evidence="6 15" id="KW-0479">Metal-binding</keyword>
<reference evidence="20" key="1">
    <citation type="submission" date="2017-10" db="EMBL/GenBank/DDBJ databases">
        <authorList>
            <person name="Gaisin V.A."/>
            <person name="Rysina M.S."/>
            <person name="Grouzdev D.S."/>
        </authorList>
    </citation>
    <scope>NUCLEOTIDE SEQUENCE [LARGE SCALE GENOMIC DNA]</scope>
    <source>
        <strain evidence="20">V1</strain>
    </source>
</reference>
<keyword evidence="4 15" id="KW-0645">Protease</keyword>
<evidence type="ECO:0000259" key="18">
    <source>
        <dbReference type="SMART" id="SM00382"/>
    </source>
</evidence>
<evidence type="ECO:0000256" key="4">
    <source>
        <dbReference type="ARBA" id="ARBA00022670"/>
    </source>
</evidence>
<evidence type="ECO:0000256" key="3">
    <source>
        <dbReference type="ARBA" id="ARBA00022475"/>
    </source>
</evidence>
<evidence type="ECO:0000256" key="2">
    <source>
        <dbReference type="ARBA" id="ARBA00010044"/>
    </source>
</evidence>
<dbReference type="InterPro" id="IPR041569">
    <property type="entry name" value="AAA_lid_3"/>
</dbReference>
<keyword evidence="19" id="KW-0132">Cell division</keyword>
<evidence type="ECO:0000256" key="16">
    <source>
        <dbReference type="RuleBase" id="RU003651"/>
    </source>
</evidence>
<feature type="binding site" evidence="15">
    <location>
        <position position="548"/>
    </location>
    <ligand>
        <name>Zn(2+)</name>
        <dbReference type="ChEBI" id="CHEBI:29105"/>
        <note>catalytic</note>
    </ligand>
</feature>
<evidence type="ECO:0000313" key="19">
    <source>
        <dbReference type="EMBL" id="PWW82598.1"/>
    </source>
</evidence>
<evidence type="ECO:0000256" key="17">
    <source>
        <dbReference type="SAM" id="MobiDB-lite"/>
    </source>
</evidence>
<evidence type="ECO:0000256" key="10">
    <source>
        <dbReference type="ARBA" id="ARBA00022840"/>
    </source>
</evidence>
<keyword evidence="9 15" id="KW-0862">Zinc</keyword>
<gene>
    <name evidence="15" type="primary">ftsH</name>
    <name evidence="19" type="ORF">CR164_02255</name>
</gene>
<keyword evidence="8 15" id="KW-0378">Hydrolase</keyword>
<evidence type="ECO:0000256" key="8">
    <source>
        <dbReference type="ARBA" id="ARBA00022801"/>
    </source>
</evidence>
<feature type="transmembrane region" description="Helical" evidence="15">
    <location>
        <begin position="45"/>
        <end position="64"/>
    </location>
</feature>
<comment type="similarity">
    <text evidence="14 15">In the central section; belongs to the AAA ATPase family.</text>
</comment>
<evidence type="ECO:0000256" key="6">
    <source>
        <dbReference type="ARBA" id="ARBA00022723"/>
    </source>
</evidence>
<dbReference type="GO" id="GO:0005886">
    <property type="term" value="C:plasma membrane"/>
    <property type="evidence" value="ECO:0007669"/>
    <property type="project" value="UniProtKB-SubCell"/>
</dbReference>
<comment type="caution">
    <text evidence="19">The sequence shown here is derived from an EMBL/GenBank/DDBJ whole genome shotgun (WGS) entry which is preliminary data.</text>
</comment>
<evidence type="ECO:0000256" key="14">
    <source>
        <dbReference type="ARBA" id="ARBA00061570"/>
    </source>
</evidence>
<dbReference type="InterPro" id="IPR037219">
    <property type="entry name" value="Peptidase_M41-like"/>
</dbReference>
<dbReference type="GO" id="GO:0051301">
    <property type="term" value="P:cell division"/>
    <property type="evidence" value="ECO:0007669"/>
    <property type="project" value="UniProtKB-KW"/>
</dbReference>
<dbReference type="GO" id="GO:0016887">
    <property type="term" value="F:ATP hydrolysis activity"/>
    <property type="evidence" value="ECO:0007669"/>
    <property type="project" value="UniProtKB-UniRule"/>
</dbReference>
<comment type="function">
    <text evidence="15">Acts as a processive, ATP-dependent zinc metallopeptidase for both cytoplasmic and membrane proteins. Plays a role in the quality control of integral membrane proteins.</text>
</comment>